<comment type="caution">
    <text evidence="2">The sequence shown here is derived from an EMBL/GenBank/DDBJ whole genome shotgun (WGS) entry which is preliminary data.</text>
</comment>
<reference evidence="2 3" key="1">
    <citation type="submission" date="2019-12" db="EMBL/GenBank/DDBJ databases">
        <title>Paenibacillus sp. nov., an endophytic bacterium isolated from the stem of Dendrobium.</title>
        <authorList>
            <person name="Zhao R."/>
        </authorList>
    </citation>
    <scope>NUCLEOTIDE SEQUENCE [LARGE SCALE GENOMIC DNA]</scope>
    <source>
        <strain evidence="2 3">HJL G12</strain>
    </source>
</reference>
<sequence>MKELIKQTLEQGHALYLYPYASHDTEAELCGMELRALFGDVRKIHTGSVLLSPRKINPDRSPFLSLRMDVLAAGNSAEQIANFADSLQLVKDGSTFKVTYIKSGDPYTYAEQRSFERLVGSRIQGKADMKNPGITLGLIAIQGIWLIGVCHYPERSWHAHIHKPQNYSTGLSAATARTLVNIMAPETEGIRAVDPCCGMGNVLIEALSMGLDIRGRDINPLAIRGARTNLQHYGYPEDLVTLGDMNELEGYFDAAIIDMPYNLCSVLPEADQKRMLVSLRRLAPRAVIVTTEEDVRMRVVEAGYRIVDTCRVWKGSFVRLVWLCEA</sequence>
<organism evidence="2 3">
    <name type="scientific">Paenibacillus dendrobii</name>
    <dbReference type="NCBI Taxonomy" id="2691084"/>
    <lineage>
        <taxon>Bacteria</taxon>
        <taxon>Bacillati</taxon>
        <taxon>Bacillota</taxon>
        <taxon>Bacilli</taxon>
        <taxon>Bacillales</taxon>
        <taxon>Paenibacillaceae</taxon>
        <taxon>Paenibacillus</taxon>
    </lineage>
</organism>
<dbReference type="Pfam" id="PF01170">
    <property type="entry name" value="UPF0020"/>
    <property type="match status" value="1"/>
</dbReference>
<dbReference type="InterPro" id="IPR000241">
    <property type="entry name" value="RlmKL-like_Mtase"/>
</dbReference>
<protein>
    <submittedName>
        <fullName evidence="2">RNA methyltransferase</fullName>
    </submittedName>
</protein>
<dbReference type="InterPro" id="IPR029063">
    <property type="entry name" value="SAM-dependent_MTases_sf"/>
</dbReference>
<dbReference type="SUPFAM" id="SSF53335">
    <property type="entry name" value="S-adenosyl-L-methionine-dependent methyltransferases"/>
    <property type="match status" value="1"/>
</dbReference>
<dbReference type="Gene3D" id="3.40.50.150">
    <property type="entry name" value="Vaccinia Virus protein VP39"/>
    <property type="match status" value="1"/>
</dbReference>
<feature type="domain" description="Ribosomal RNA large subunit methyltransferase K/L-like methyltransferase" evidence="1">
    <location>
        <begin position="164"/>
        <end position="261"/>
    </location>
</feature>
<gene>
    <name evidence="2" type="ORF">GRF59_13080</name>
</gene>
<keyword evidence="3" id="KW-1185">Reference proteome</keyword>
<dbReference type="CDD" id="cd02440">
    <property type="entry name" value="AdoMet_MTases"/>
    <property type="match status" value="1"/>
</dbReference>
<proteinExistence type="predicted"/>
<evidence type="ECO:0000313" key="3">
    <source>
        <dbReference type="Proteomes" id="UP000460318"/>
    </source>
</evidence>
<dbReference type="GO" id="GO:0030488">
    <property type="term" value="P:tRNA methylation"/>
    <property type="evidence" value="ECO:0007669"/>
    <property type="project" value="TreeGrafter"/>
</dbReference>
<name>A0A7X3IJF4_9BACL</name>
<dbReference type="EMBL" id="WUBI01000001">
    <property type="protein sequence ID" value="MWV44561.1"/>
    <property type="molecule type" value="Genomic_DNA"/>
</dbReference>
<keyword evidence="2" id="KW-0808">Transferase</keyword>
<evidence type="ECO:0000313" key="2">
    <source>
        <dbReference type="EMBL" id="MWV44561.1"/>
    </source>
</evidence>
<keyword evidence="2" id="KW-0489">Methyltransferase</keyword>
<accession>A0A7X3IJF4</accession>
<evidence type="ECO:0000259" key="1">
    <source>
        <dbReference type="Pfam" id="PF01170"/>
    </source>
</evidence>
<dbReference type="GO" id="GO:0016423">
    <property type="term" value="F:tRNA (guanine) methyltransferase activity"/>
    <property type="evidence" value="ECO:0007669"/>
    <property type="project" value="TreeGrafter"/>
</dbReference>
<dbReference type="AlphaFoldDB" id="A0A7X3IJF4"/>
<dbReference type="Proteomes" id="UP000460318">
    <property type="component" value="Unassembled WGS sequence"/>
</dbReference>
<dbReference type="PANTHER" id="PTHR14911">
    <property type="entry name" value="THUMP DOMAIN-CONTAINING"/>
    <property type="match status" value="1"/>
</dbReference>
<dbReference type="PANTHER" id="PTHR14911:SF13">
    <property type="entry name" value="TRNA (GUANINE(6)-N2)-METHYLTRANSFERASE THUMP3"/>
    <property type="match status" value="1"/>
</dbReference>